<dbReference type="SUPFAM" id="SSF53756">
    <property type="entry name" value="UDP-Glycosyltransferase/glycogen phosphorylase"/>
    <property type="match status" value="1"/>
</dbReference>
<dbReference type="RefSeq" id="XP_005765657.1">
    <property type="nucleotide sequence ID" value="XM_005765600.1"/>
</dbReference>
<proteinExistence type="predicted"/>
<dbReference type="GeneID" id="17259379"/>
<dbReference type="Gene3D" id="3.40.50.2000">
    <property type="entry name" value="Glycogen Phosphorylase B"/>
    <property type="match status" value="1"/>
</dbReference>
<sequence>MWLLLLQRSCLAASAPPGGDVVPAAAASAGGPAVRQRIAYVTNTWWPKVDGAAITVMGHARYFSEHGHDVLVVRPSYPDDSPVWERAVEAGMASDPVPPSPTLQFLSYRMVGNRGGGFEPEMDASDLSRVEKGLTAWEPNI</sequence>
<organism evidence="1 2">
    <name type="scientific">Emiliania huxleyi (strain CCMP1516)</name>
    <dbReference type="NCBI Taxonomy" id="280463"/>
    <lineage>
        <taxon>Eukaryota</taxon>
        <taxon>Haptista</taxon>
        <taxon>Haptophyta</taxon>
        <taxon>Prymnesiophyceae</taxon>
        <taxon>Isochrysidales</taxon>
        <taxon>Noelaerhabdaceae</taxon>
        <taxon>Emiliania</taxon>
    </lineage>
</organism>
<name>A0A0D3IPP3_EMIH1</name>
<evidence type="ECO:0008006" key="3">
    <source>
        <dbReference type="Google" id="ProtNLM"/>
    </source>
</evidence>
<keyword evidence="2" id="KW-1185">Reference proteome</keyword>
<dbReference type="PaxDb" id="2903-EOD13228"/>
<protein>
    <recommendedName>
        <fullName evidence="3">Glycosyltransferase subfamily 4-like N-terminal domain-containing protein</fullName>
    </recommendedName>
</protein>
<evidence type="ECO:0000313" key="1">
    <source>
        <dbReference type="EnsemblProtists" id="EOD13228"/>
    </source>
</evidence>
<dbReference type="HOGENOM" id="CLU_1830432_0_0_1"/>
<reference evidence="1" key="2">
    <citation type="submission" date="2024-10" db="UniProtKB">
        <authorList>
            <consortium name="EnsemblProtists"/>
        </authorList>
    </citation>
    <scope>IDENTIFICATION</scope>
</reference>
<dbReference type="EnsemblProtists" id="EOD13228">
    <property type="protein sequence ID" value="EOD13228"/>
    <property type="gene ID" value="EMIHUDRAFT_124493"/>
</dbReference>
<reference evidence="2" key="1">
    <citation type="journal article" date="2013" name="Nature">
        <title>Pan genome of the phytoplankton Emiliania underpins its global distribution.</title>
        <authorList>
            <person name="Read B.A."/>
            <person name="Kegel J."/>
            <person name="Klute M.J."/>
            <person name="Kuo A."/>
            <person name="Lefebvre S.C."/>
            <person name="Maumus F."/>
            <person name="Mayer C."/>
            <person name="Miller J."/>
            <person name="Monier A."/>
            <person name="Salamov A."/>
            <person name="Young J."/>
            <person name="Aguilar M."/>
            <person name="Claverie J.M."/>
            <person name="Frickenhaus S."/>
            <person name="Gonzalez K."/>
            <person name="Herman E.K."/>
            <person name="Lin Y.C."/>
            <person name="Napier J."/>
            <person name="Ogata H."/>
            <person name="Sarno A.F."/>
            <person name="Shmutz J."/>
            <person name="Schroeder D."/>
            <person name="de Vargas C."/>
            <person name="Verret F."/>
            <person name="von Dassow P."/>
            <person name="Valentin K."/>
            <person name="Van de Peer Y."/>
            <person name="Wheeler G."/>
            <person name="Dacks J.B."/>
            <person name="Delwiche C.F."/>
            <person name="Dyhrman S.T."/>
            <person name="Glockner G."/>
            <person name="John U."/>
            <person name="Richards T."/>
            <person name="Worden A.Z."/>
            <person name="Zhang X."/>
            <person name="Grigoriev I.V."/>
            <person name="Allen A.E."/>
            <person name="Bidle K."/>
            <person name="Borodovsky M."/>
            <person name="Bowler C."/>
            <person name="Brownlee C."/>
            <person name="Cock J.M."/>
            <person name="Elias M."/>
            <person name="Gladyshev V.N."/>
            <person name="Groth M."/>
            <person name="Guda C."/>
            <person name="Hadaegh A."/>
            <person name="Iglesias-Rodriguez M.D."/>
            <person name="Jenkins J."/>
            <person name="Jones B.M."/>
            <person name="Lawson T."/>
            <person name="Leese F."/>
            <person name="Lindquist E."/>
            <person name="Lobanov A."/>
            <person name="Lomsadze A."/>
            <person name="Malik S.B."/>
            <person name="Marsh M.E."/>
            <person name="Mackinder L."/>
            <person name="Mock T."/>
            <person name="Mueller-Roeber B."/>
            <person name="Pagarete A."/>
            <person name="Parker M."/>
            <person name="Probert I."/>
            <person name="Quesneville H."/>
            <person name="Raines C."/>
            <person name="Rensing S.A."/>
            <person name="Riano-Pachon D.M."/>
            <person name="Richier S."/>
            <person name="Rokitta S."/>
            <person name="Shiraiwa Y."/>
            <person name="Soanes D.M."/>
            <person name="van der Giezen M."/>
            <person name="Wahlund T.M."/>
            <person name="Williams B."/>
            <person name="Wilson W."/>
            <person name="Wolfe G."/>
            <person name="Wurch L.L."/>
        </authorList>
    </citation>
    <scope>NUCLEOTIDE SEQUENCE</scope>
</reference>
<dbReference type="Proteomes" id="UP000013827">
    <property type="component" value="Unassembled WGS sequence"/>
</dbReference>
<dbReference type="KEGG" id="ehx:EMIHUDRAFT_124493"/>
<accession>A0A0D3IPP3</accession>
<dbReference type="AlphaFoldDB" id="A0A0D3IPP3"/>
<evidence type="ECO:0000313" key="2">
    <source>
        <dbReference type="Proteomes" id="UP000013827"/>
    </source>
</evidence>